<sequence length="338" mass="38583">MSRFRQRLQQADKRITRIFSEYEEVMWYGQRKWHFVSAIFETPDAPVSVPGGGEIQDHAPAISVMTGDIAGLEKESLVVIRNQAFRVTHIGSDEEGRTRVMLAYGEPGPGKNRLTNGAADMSRKARLSRNLPIDIDTKELLNIARQAGATHKQFMTAYSRALKRTAVTLRKRAMSDLKTGLAPRNLSTVRRRIFTFRLSRTAEPDIFRLWFGLNTIRVNDLKGRIRGRIRPRHSRRDKKTGRFICARRQAENPGFDPAGSLLKPLSFEHGEVARAGRDHRRTVVIRDQTFRRLRPAEVDISEPVLNYIEDHAFAEAMEIFMHHFTADIKGRVKAGISL</sequence>
<organism evidence="1 2">
    <name type="scientific">Tatumella ptyseos</name>
    <dbReference type="NCBI Taxonomy" id="82987"/>
    <lineage>
        <taxon>Bacteria</taxon>
        <taxon>Pseudomonadati</taxon>
        <taxon>Pseudomonadota</taxon>
        <taxon>Gammaproteobacteria</taxon>
        <taxon>Enterobacterales</taxon>
        <taxon>Erwiniaceae</taxon>
        <taxon>Tatumella</taxon>
    </lineage>
</organism>
<reference evidence="1 2" key="1">
    <citation type="submission" date="2018-06" db="EMBL/GenBank/DDBJ databases">
        <authorList>
            <consortium name="Pathogen Informatics"/>
            <person name="Doyle S."/>
        </authorList>
    </citation>
    <scope>NUCLEOTIDE SEQUENCE [LARGE SCALE GENOMIC DNA]</scope>
    <source>
        <strain evidence="1 2">NCTC11468</strain>
    </source>
</reference>
<dbReference type="InterPro" id="IPR053734">
    <property type="entry name" value="Phage_Head-Tail_Connect_sf"/>
</dbReference>
<dbReference type="GO" id="GO:0019068">
    <property type="term" value="P:virion assembly"/>
    <property type="evidence" value="ECO:0007669"/>
    <property type="project" value="InterPro"/>
</dbReference>
<dbReference type="KEGG" id="tpty:NCTC11468_01588"/>
<dbReference type="Proteomes" id="UP000248758">
    <property type="component" value="Chromosome 1"/>
</dbReference>
<evidence type="ECO:0000313" key="1">
    <source>
        <dbReference type="EMBL" id="SQK74487.1"/>
    </source>
</evidence>
<name>A0A2X5NNS1_9GAMM</name>
<accession>A0A2X5NNS1</accession>
<dbReference type="AlphaFoldDB" id="A0A2X5NNS1"/>
<protein>
    <submittedName>
        <fullName evidence="1">Phage Head-Tail Attachment</fullName>
    </submittedName>
</protein>
<proteinExistence type="predicted"/>
<dbReference type="SUPFAM" id="SSF69279">
    <property type="entry name" value="Phage tail proteins"/>
    <property type="match status" value="1"/>
</dbReference>
<dbReference type="InterPro" id="IPR008018">
    <property type="entry name" value="Phage_tail_attach_FII"/>
</dbReference>
<evidence type="ECO:0000313" key="2">
    <source>
        <dbReference type="Proteomes" id="UP000248758"/>
    </source>
</evidence>
<dbReference type="Gene3D" id="2.40.10.180">
    <property type="entry name" value="Phage tail proteins"/>
    <property type="match status" value="1"/>
</dbReference>
<gene>
    <name evidence="1" type="ORF">NCTC11468_01588</name>
</gene>
<dbReference type="RefSeq" id="WP_111678514.1">
    <property type="nucleotide sequence ID" value="NZ_LS483499.1"/>
</dbReference>
<dbReference type="Pfam" id="PF05354">
    <property type="entry name" value="Phage_attach"/>
    <property type="match status" value="1"/>
</dbReference>
<dbReference type="EMBL" id="LS483499">
    <property type="protein sequence ID" value="SQK74487.1"/>
    <property type="molecule type" value="Genomic_DNA"/>
</dbReference>